<sequence length="239" mass="24756">MKTTSFSSSIAAAPRWLALTAALGGALMLAACGGGDDDDSGSPAQSPKPNPVTTPPTLSCSAAGIAASNASTAAHTVCMLTSDGEMVVELDARTPITTDNFLKYVNAKYYDNTIFHRVVPNFVVQGGGLSTGYVAKNPGANLGGTIKLETNVGLSNTKYTIAMARGTAADSATSQFYFNSVDNSASLDYKSASQPGYAVFGRVISGQATVDKINAEPQLYSGSEVTATEVLLYWAIQLK</sequence>
<dbReference type="PANTHER" id="PTHR43246">
    <property type="entry name" value="PEPTIDYL-PROLYL CIS-TRANS ISOMERASE CYP38, CHLOROPLASTIC"/>
    <property type="match status" value="1"/>
</dbReference>
<evidence type="ECO:0000313" key="8">
    <source>
        <dbReference type="Proteomes" id="UP000231501"/>
    </source>
</evidence>
<dbReference type="PROSITE" id="PS50072">
    <property type="entry name" value="CSA_PPIASE_2"/>
    <property type="match status" value="1"/>
</dbReference>
<proteinExistence type="inferred from homology"/>
<dbReference type="InterPro" id="IPR044665">
    <property type="entry name" value="E_coli_cyclophilin_A-like"/>
</dbReference>
<dbReference type="RefSeq" id="WP_099861593.1">
    <property type="nucleotide sequence ID" value="NZ_PEOG01000023.1"/>
</dbReference>
<evidence type="ECO:0000256" key="3">
    <source>
        <dbReference type="ARBA" id="ARBA00023235"/>
    </source>
</evidence>
<evidence type="ECO:0000256" key="5">
    <source>
        <dbReference type="SAM" id="MobiDB-lite"/>
    </source>
</evidence>
<keyword evidence="4" id="KW-0732">Signal</keyword>
<keyword evidence="2 4" id="KW-0697">Rotamase</keyword>
<dbReference type="EMBL" id="PEOG01000023">
    <property type="protein sequence ID" value="PIM53289.1"/>
    <property type="molecule type" value="Genomic_DNA"/>
</dbReference>
<dbReference type="Gene3D" id="2.40.100.10">
    <property type="entry name" value="Cyclophilin-like"/>
    <property type="match status" value="1"/>
</dbReference>
<keyword evidence="8" id="KW-1185">Reference proteome</keyword>
<feature type="domain" description="PPIase cyclophilin-type" evidence="6">
    <location>
        <begin position="84"/>
        <end position="232"/>
    </location>
</feature>
<keyword evidence="3 4" id="KW-0413">Isomerase</keyword>
<dbReference type="InterPro" id="IPR002130">
    <property type="entry name" value="Cyclophilin-type_PPIase_dom"/>
</dbReference>
<comment type="function">
    <text evidence="4">PPIases accelerate the folding of proteins. It catalyzes the cis-trans isomerization of proline imidic peptide bonds in oligopeptides.</text>
</comment>
<feature type="chain" id="PRO_5013430234" description="Peptidyl-prolyl cis-trans isomerase" evidence="4">
    <location>
        <begin position="31"/>
        <end position="239"/>
    </location>
</feature>
<feature type="signal peptide" evidence="4">
    <location>
        <begin position="1"/>
        <end position="30"/>
    </location>
</feature>
<comment type="catalytic activity">
    <reaction evidence="4">
        <text>[protein]-peptidylproline (omega=180) = [protein]-peptidylproline (omega=0)</text>
        <dbReference type="Rhea" id="RHEA:16237"/>
        <dbReference type="Rhea" id="RHEA-COMP:10747"/>
        <dbReference type="Rhea" id="RHEA-COMP:10748"/>
        <dbReference type="ChEBI" id="CHEBI:83833"/>
        <dbReference type="ChEBI" id="CHEBI:83834"/>
        <dbReference type="EC" id="5.2.1.8"/>
    </reaction>
</comment>
<evidence type="ECO:0000256" key="1">
    <source>
        <dbReference type="ARBA" id="ARBA00007365"/>
    </source>
</evidence>
<evidence type="ECO:0000259" key="6">
    <source>
        <dbReference type="PROSITE" id="PS50072"/>
    </source>
</evidence>
<evidence type="ECO:0000256" key="2">
    <source>
        <dbReference type="ARBA" id="ARBA00023110"/>
    </source>
</evidence>
<comment type="caution">
    <text evidence="7">The sequence shown here is derived from an EMBL/GenBank/DDBJ whole genome shotgun (WGS) entry which is preliminary data.</text>
</comment>
<organism evidence="7 8">
    <name type="scientific">Roseateles chitinivorans</name>
    <dbReference type="NCBI Taxonomy" id="2917965"/>
    <lineage>
        <taxon>Bacteria</taxon>
        <taxon>Pseudomonadati</taxon>
        <taxon>Pseudomonadota</taxon>
        <taxon>Betaproteobacteria</taxon>
        <taxon>Burkholderiales</taxon>
        <taxon>Sphaerotilaceae</taxon>
        <taxon>Roseateles</taxon>
    </lineage>
</organism>
<name>A0A2G9CCQ5_9BURK</name>
<feature type="region of interest" description="Disordered" evidence="5">
    <location>
        <begin position="36"/>
        <end position="56"/>
    </location>
</feature>
<dbReference type="EC" id="5.2.1.8" evidence="4"/>
<dbReference type="OrthoDB" id="8901157at2"/>
<evidence type="ECO:0000256" key="4">
    <source>
        <dbReference type="RuleBase" id="RU363019"/>
    </source>
</evidence>
<comment type="similarity">
    <text evidence="1 4">Belongs to the cyclophilin-type PPIase family.</text>
</comment>
<accession>A0A2G9CCQ5</accession>
<dbReference type="GO" id="GO:0006457">
    <property type="term" value="P:protein folding"/>
    <property type="evidence" value="ECO:0007669"/>
    <property type="project" value="InterPro"/>
</dbReference>
<dbReference type="Proteomes" id="UP000231501">
    <property type="component" value="Unassembled WGS sequence"/>
</dbReference>
<dbReference type="PROSITE" id="PS00170">
    <property type="entry name" value="CSA_PPIASE_1"/>
    <property type="match status" value="1"/>
</dbReference>
<dbReference type="InterPro" id="IPR029000">
    <property type="entry name" value="Cyclophilin-like_dom_sf"/>
</dbReference>
<gene>
    <name evidence="7" type="ORF">CS062_10430</name>
</gene>
<dbReference type="PRINTS" id="PR00153">
    <property type="entry name" value="CSAPPISMRASE"/>
</dbReference>
<evidence type="ECO:0000313" key="7">
    <source>
        <dbReference type="EMBL" id="PIM53289.1"/>
    </source>
</evidence>
<dbReference type="Pfam" id="PF00160">
    <property type="entry name" value="Pro_isomerase"/>
    <property type="match status" value="1"/>
</dbReference>
<dbReference type="InterPro" id="IPR020892">
    <property type="entry name" value="Cyclophilin-type_PPIase_CS"/>
</dbReference>
<dbReference type="GO" id="GO:0003755">
    <property type="term" value="F:peptidyl-prolyl cis-trans isomerase activity"/>
    <property type="evidence" value="ECO:0007669"/>
    <property type="project" value="UniProtKB-UniRule"/>
</dbReference>
<dbReference type="SUPFAM" id="SSF50891">
    <property type="entry name" value="Cyclophilin-like"/>
    <property type="match status" value="1"/>
</dbReference>
<dbReference type="PROSITE" id="PS51257">
    <property type="entry name" value="PROKAR_LIPOPROTEIN"/>
    <property type="match status" value="1"/>
</dbReference>
<protein>
    <recommendedName>
        <fullName evidence="4">Peptidyl-prolyl cis-trans isomerase</fullName>
        <shortName evidence="4">PPIase</shortName>
        <ecNumber evidence="4">5.2.1.8</ecNumber>
    </recommendedName>
</protein>
<dbReference type="AlphaFoldDB" id="A0A2G9CCQ5"/>
<reference evidence="7 8" key="1">
    <citation type="submission" date="2017-11" db="EMBL/GenBank/DDBJ databases">
        <title>Draft genome sequence of Mitsuaria sp. HWN-4.</title>
        <authorList>
            <person name="Gundlapally S.R."/>
        </authorList>
    </citation>
    <scope>NUCLEOTIDE SEQUENCE [LARGE SCALE GENOMIC DNA]</scope>
    <source>
        <strain evidence="7 8">HWN-4</strain>
    </source>
</reference>